<sequence length="354" mass="38923">MNFRKKNRLYALTLMFFLASVVGFGQTNNAGKKPAPWFSDELIRPRMRVIIDNDFSGDPDGLFQLVHHLLSPSVEIRAIIGSHLKAGDPFDPSNVTAANAKKKVDEVLALMNLGKSFPVFQGSNAALESDSVPQHSDAANAIIQEAMRNDTKLPLYVVCGAGLTDLASALLIKPEIASRLTLIWIGGPEYVELAPPPPGYTSLEYNLGIDIKAGQVVFNKSRIPVWQIPRSSYRQVLIPYSSLVLKVKGQGKIGAYLTGNLERIMKLAIQYNFNIGETYVIGDSPLVLLTALQSSFEADPSSSRYVLRPAPLINSQGLYEVNTTGRNIRVYTELDCSLLLEDFFSKLSLFGQSK</sequence>
<keyword evidence="1" id="KW-0732">Signal</keyword>
<accession>A0A1M5JP24</accession>
<dbReference type="STRING" id="947013.SAMN04488109_0190"/>
<name>A0A1M5JP24_9BACT</name>
<feature type="domain" description="Inosine/uridine-preferring nucleoside hydrolase" evidence="2">
    <location>
        <begin position="49"/>
        <end position="259"/>
    </location>
</feature>
<keyword evidence="3" id="KW-0378">Hydrolase</keyword>
<dbReference type="InterPro" id="IPR001910">
    <property type="entry name" value="Inosine/uridine_hydrolase_dom"/>
</dbReference>
<dbReference type="Gene3D" id="3.90.245.10">
    <property type="entry name" value="Ribonucleoside hydrolase-like"/>
    <property type="match status" value="1"/>
</dbReference>
<evidence type="ECO:0000259" key="2">
    <source>
        <dbReference type="Pfam" id="PF01156"/>
    </source>
</evidence>
<dbReference type="EMBL" id="FQWQ01000001">
    <property type="protein sequence ID" value="SHG42155.1"/>
    <property type="molecule type" value="Genomic_DNA"/>
</dbReference>
<dbReference type="InterPro" id="IPR036452">
    <property type="entry name" value="Ribo_hydro-like"/>
</dbReference>
<dbReference type="Pfam" id="PF01156">
    <property type="entry name" value="IU_nuc_hydro"/>
    <property type="match status" value="1"/>
</dbReference>
<proteinExistence type="predicted"/>
<evidence type="ECO:0000313" key="3">
    <source>
        <dbReference type="EMBL" id="SHG42155.1"/>
    </source>
</evidence>
<dbReference type="AlphaFoldDB" id="A0A1M5JP24"/>
<evidence type="ECO:0000256" key="1">
    <source>
        <dbReference type="SAM" id="SignalP"/>
    </source>
</evidence>
<dbReference type="Proteomes" id="UP000184212">
    <property type="component" value="Unassembled WGS sequence"/>
</dbReference>
<feature type="chain" id="PRO_5012499921" evidence="1">
    <location>
        <begin position="26"/>
        <end position="354"/>
    </location>
</feature>
<feature type="signal peptide" evidence="1">
    <location>
        <begin position="1"/>
        <end position="25"/>
    </location>
</feature>
<gene>
    <name evidence="3" type="ORF">SAMN04488109_0190</name>
</gene>
<organism evidence="3 4">
    <name type="scientific">Chryseolinea serpens</name>
    <dbReference type="NCBI Taxonomy" id="947013"/>
    <lineage>
        <taxon>Bacteria</taxon>
        <taxon>Pseudomonadati</taxon>
        <taxon>Bacteroidota</taxon>
        <taxon>Cytophagia</taxon>
        <taxon>Cytophagales</taxon>
        <taxon>Fulvivirgaceae</taxon>
        <taxon>Chryseolinea</taxon>
    </lineage>
</organism>
<keyword evidence="4" id="KW-1185">Reference proteome</keyword>
<dbReference type="RefSeq" id="WP_073130018.1">
    <property type="nucleotide sequence ID" value="NZ_FQWQ01000001.1"/>
</dbReference>
<reference evidence="3 4" key="1">
    <citation type="submission" date="2016-11" db="EMBL/GenBank/DDBJ databases">
        <authorList>
            <person name="Jaros S."/>
            <person name="Januszkiewicz K."/>
            <person name="Wedrychowicz H."/>
        </authorList>
    </citation>
    <scope>NUCLEOTIDE SEQUENCE [LARGE SCALE GENOMIC DNA]</scope>
    <source>
        <strain evidence="3 4">DSM 24574</strain>
    </source>
</reference>
<dbReference type="GO" id="GO:0016799">
    <property type="term" value="F:hydrolase activity, hydrolyzing N-glycosyl compounds"/>
    <property type="evidence" value="ECO:0007669"/>
    <property type="project" value="InterPro"/>
</dbReference>
<evidence type="ECO:0000313" key="4">
    <source>
        <dbReference type="Proteomes" id="UP000184212"/>
    </source>
</evidence>
<protein>
    <submittedName>
        <fullName evidence="3">Inosine-uridine preferring nucleoside hydrolase</fullName>
    </submittedName>
</protein>
<dbReference type="SUPFAM" id="SSF53590">
    <property type="entry name" value="Nucleoside hydrolase"/>
    <property type="match status" value="1"/>
</dbReference>